<reference evidence="2" key="1">
    <citation type="journal article" date="2019" name="Int. J. Syst. Evol. Microbiol.">
        <title>The Global Catalogue of Microorganisms (GCM) 10K type strain sequencing project: providing services to taxonomists for standard genome sequencing and annotation.</title>
        <authorList>
            <consortium name="The Broad Institute Genomics Platform"/>
            <consortium name="The Broad Institute Genome Sequencing Center for Infectious Disease"/>
            <person name="Wu L."/>
            <person name="Ma J."/>
        </authorList>
    </citation>
    <scope>NUCLEOTIDE SEQUENCE [LARGE SCALE GENOMIC DNA]</scope>
    <source>
        <strain evidence="2">CGMCC 1.15420</strain>
    </source>
</reference>
<dbReference type="Proteomes" id="UP000608420">
    <property type="component" value="Unassembled WGS sequence"/>
</dbReference>
<dbReference type="Gene3D" id="3.10.450.390">
    <property type="entry name" value="Protein of unknown function DUF3889"/>
    <property type="match status" value="1"/>
</dbReference>
<keyword evidence="2" id="KW-1185">Reference proteome</keyword>
<dbReference type="Pfam" id="PF13028">
    <property type="entry name" value="DUF3889"/>
    <property type="match status" value="1"/>
</dbReference>
<protein>
    <recommendedName>
        <fullName evidence="3">DUF3889 domain-containing protein</fullName>
    </recommendedName>
</protein>
<dbReference type="InterPro" id="IPR024987">
    <property type="entry name" value="DUF3889"/>
</dbReference>
<accession>A0ABQ1VX39</accession>
<gene>
    <name evidence="1" type="ORF">GCM10010913_26800</name>
</gene>
<comment type="caution">
    <text evidence="1">The sequence shown here is derived from an EMBL/GenBank/DDBJ whole genome shotgun (WGS) entry which is preliminary data.</text>
</comment>
<evidence type="ECO:0000313" key="1">
    <source>
        <dbReference type="EMBL" id="GGG03612.1"/>
    </source>
</evidence>
<dbReference type="EMBL" id="BMIW01000018">
    <property type="protein sequence ID" value="GGG03612.1"/>
    <property type="molecule type" value="Genomic_DNA"/>
</dbReference>
<proteinExistence type="predicted"/>
<evidence type="ECO:0000313" key="2">
    <source>
        <dbReference type="Proteomes" id="UP000608420"/>
    </source>
</evidence>
<sequence length="109" mass="12371">MNMRKITGLIGSVIMAVALLLVVIAPKLVAAPEYAKWGTIAVKETQRHYQADIIDYLHVGRTNLAADQAEEKFKLWIRTKDGNEFGVFVYIRFNPLQDTAYTIRFERAG</sequence>
<organism evidence="1 2">
    <name type="scientific">Paenibacillus aceti</name>
    <dbReference type="NCBI Taxonomy" id="1820010"/>
    <lineage>
        <taxon>Bacteria</taxon>
        <taxon>Bacillati</taxon>
        <taxon>Bacillota</taxon>
        <taxon>Bacilli</taxon>
        <taxon>Bacillales</taxon>
        <taxon>Paenibacillaceae</taxon>
        <taxon>Paenibacillus</taxon>
    </lineage>
</organism>
<name>A0ABQ1VX39_9BACL</name>
<evidence type="ECO:0008006" key="3">
    <source>
        <dbReference type="Google" id="ProtNLM"/>
    </source>
</evidence>